<dbReference type="AlphaFoldDB" id="A0A850NTF2"/>
<protein>
    <submittedName>
        <fullName evidence="2">Uncharacterized protein</fullName>
    </submittedName>
</protein>
<keyword evidence="3" id="KW-1185">Reference proteome</keyword>
<reference evidence="2 4" key="1">
    <citation type="submission" date="2020-06" db="EMBL/GenBank/DDBJ databases">
        <title>Description of novel acetic acid bacteria.</title>
        <authorList>
            <person name="Sombolestani A."/>
        </authorList>
    </citation>
    <scope>NUCLEOTIDE SEQUENCE [LARGE SCALE GENOMIC DNA]</scope>
    <source>
        <strain evidence="2 4">LMG 26838</strain>
    </source>
</reference>
<sequence>MALLLSATVRAAVPATTDFEDYRGRLGTLPIGMTLAIRDGHVLPGSHYFYDSHLADIPLAGRAGPDLTMTEPGGGVFDLRFVDARQSPVADPHQATGLQGVWRQGTRSLPVVLRDEGGGSFVPGHRYADVTDESDAAFEARVRGFTTAALAGRRAEAMRFVAFPLRVNRAAGRAQTIPDAATLLARWDRVFTPAWLKALSADVPHDLFVHDGQAMMANGLAWFGPDGLAAVNPAR</sequence>
<evidence type="ECO:0000313" key="1">
    <source>
        <dbReference type="EMBL" id="MBB3173062.1"/>
    </source>
</evidence>
<proteinExistence type="predicted"/>
<evidence type="ECO:0000313" key="2">
    <source>
        <dbReference type="EMBL" id="NVN31066.1"/>
    </source>
</evidence>
<evidence type="ECO:0000313" key="4">
    <source>
        <dbReference type="Proteomes" id="UP000565205"/>
    </source>
</evidence>
<comment type="caution">
    <text evidence="2">The sequence shown here is derived from an EMBL/GenBank/DDBJ whole genome shotgun (WGS) entry which is preliminary data.</text>
</comment>
<reference evidence="1 3" key="2">
    <citation type="submission" date="2020-08" db="EMBL/GenBank/DDBJ databases">
        <title>Genomic Encyclopedia of Type Strains, Phase III (KMG-III): the genomes of soil and plant-associated and newly described type strains.</title>
        <authorList>
            <person name="Whitman W."/>
        </authorList>
    </citation>
    <scope>NUCLEOTIDE SEQUENCE [LARGE SCALE GENOMIC DNA]</scope>
    <source>
        <strain evidence="1 3">CECT 8088</strain>
    </source>
</reference>
<evidence type="ECO:0000313" key="3">
    <source>
        <dbReference type="Proteomes" id="UP000557688"/>
    </source>
</evidence>
<organism evidence="2 4">
    <name type="scientific">Endobacter medicaginis</name>
    <dbReference type="NCBI Taxonomy" id="1181271"/>
    <lineage>
        <taxon>Bacteria</taxon>
        <taxon>Pseudomonadati</taxon>
        <taxon>Pseudomonadota</taxon>
        <taxon>Alphaproteobacteria</taxon>
        <taxon>Acetobacterales</taxon>
        <taxon>Acetobacteraceae</taxon>
        <taxon>Endobacter</taxon>
    </lineage>
</organism>
<dbReference type="EMBL" id="JABXXQ010000276">
    <property type="protein sequence ID" value="NVN31066.1"/>
    <property type="molecule type" value="Genomic_DNA"/>
</dbReference>
<name>A0A850NTF2_9PROT</name>
<accession>A0A850NTF2</accession>
<dbReference type="Proteomes" id="UP000557688">
    <property type="component" value="Unassembled WGS sequence"/>
</dbReference>
<gene>
    <name evidence="1" type="ORF">FHR90_000880</name>
    <name evidence="2" type="ORF">HUK83_12065</name>
</gene>
<dbReference type="Proteomes" id="UP000565205">
    <property type="component" value="Unassembled WGS sequence"/>
</dbReference>
<dbReference type="RefSeq" id="WP_176625101.1">
    <property type="nucleotide sequence ID" value="NZ_JABXXQ010000276.1"/>
</dbReference>
<dbReference type="EMBL" id="JACHXV010000003">
    <property type="protein sequence ID" value="MBB3173062.1"/>
    <property type="molecule type" value="Genomic_DNA"/>
</dbReference>